<comment type="similarity">
    <text evidence="1">Belongs to the amidase family.</text>
</comment>
<dbReference type="Gene3D" id="3.90.1300.10">
    <property type="entry name" value="Amidase signature (AS) domain"/>
    <property type="match status" value="1"/>
</dbReference>
<dbReference type="AlphaFoldDB" id="A0A939QJ44"/>
<dbReference type="GO" id="GO:0003824">
    <property type="term" value="F:catalytic activity"/>
    <property type="evidence" value="ECO:0007669"/>
    <property type="project" value="InterPro"/>
</dbReference>
<sequence length="488" mass="50935">MGDFADLDRARDPLRALRDAIGSGDVSARAATEAALERAAQRADLGAFVTLTADRALAAADRADARWRGAAFDVAHAHGAHRALPPLHGVPLAHKDLVDVAGAPTTRGSAAFPHATATADDPGVAQLHRSGAVSIGKTQVPEFGLTGYSENRIAAPTRNPHDPRVTAGGSSGGSAAAVAAGILTAAPASDGGGSIRIPALACGLIGLKPGLGAIPTDVLRGRSDTFGAPKLGVSGPLARSARDAALLFDAMRADPTESTLTAVETSEQLEHLAIGVSTATPFESASPTPFSAPALAALDEARRRLEARHRVDAAEFRYDPDYPELFTDVWTASLSLLEVRDTAAEELLMPLTRSFRERALARSVAQHREAGARITRFAADVRAQWGAFDVVLTPGLAMDPPPIGAFLARSPEADYRLQCEWAPCTSIVNVSGLPAVAVPLLETPAGLPFGVQLIGRMGSETMLLQLAAQLTEEAPLRYRPAASARRSR</sequence>
<gene>
    <name evidence="3" type="ORF">J4H85_02395</name>
</gene>
<dbReference type="RefSeq" id="WP_208236535.1">
    <property type="nucleotide sequence ID" value="NZ_BAAAQU010000001.1"/>
</dbReference>
<dbReference type="Proteomes" id="UP000668403">
    <property type="component" value="Unassembled WGS sequence"/>
</dbReference>
<evidence type="ECO:0000313" key="4">
    <source>
        <dbReference type="Proteomes" id="UP000668403"/>
    </source>
</evidence>
<protein>
    <submittedName>
        <fullName evidence="3">Amidase</fullName>
    </submittedName>
</protein>
<dbReference type="PROSITE" id="PS00571">
    <property type="entry name" value="AMIDASES"/>
    <property type="match status" value="1"/>
</dbReference>
<evidence type="ECO:0000256" key="1">
    <source>
        <dbReference type="ARBA" id="ARBA00009199"/>
    </source>
</evidence>
<dbReference type="EMBL" id="JAGFBF010000001">
    <property type="protein sequence ID" value="MBO2988851.1"/>
    <property type="molecule type" value="Genomic_DNA"/>
</dbReference>
<dbReference type="SUPFAM" id="SSF75304">
    <property type="entry name" value="Amidase signature (AS) enzymes"/>
    <property type="match status" value="1"/>
</dbReference>
<proteinExistence type="inferred from homology"/>
<evidence type="ECO:0000313" key="3">
    <source>
        <dbReference type="EMBL" id="MBO2988851.1"/>
    </source>
</evidence>
<keyword evidence="4" id="KW-1185">Reference proteome</keyword>
<dbReference type="InterPro" id="IPR000120">
    <property type="entry name" value="Amidase"/>
</dbReference>
<comment type="caution">
    <text evidence="3">The sequence shown here is derived from an EMBL/GenBank/DDBJ whole genome shotgun (WGS) entry which is preliminary data.</text>
</comment>
<name>A0A939QJ44_9MICO</name>
<evidence type="ECO:0000259" key="2">
    <source>
        <dbReference type="Pfam" id="PF01425"/>
    </source>
</evidence>
<dbReference type="InterPro" id="IPR023631">
    <property type="entry name" value="Amidase_dom"/>
</dbReference>
<dbReference type="InterPro" id="IPR020556">
    <property type="entry name" value="Amidase_CS"/>
</dbReference>
<organism evidence="3 4">
    <name type="scientific">Leucobacter tardus</name>
    <dbReference type="NCBI Taxonomy" id="501483"/>
    <lineage>
        <taxon>Bacteria</taxon>
        <taxon>Bacillati</taxon>
        <taxon>Actinomycetota</taxon>
        <taxon>Actinomycetes</taxon>
        <taxon>Micrococcales</taxon>
        <taxon>Microbacteriaceae</taxon>
        <taxon>Leucobacter</taxon>
    </lineage>
</organism>
<dbReference type="PANTHER" id="PTHR11895:SF7">
    <property type="entry name" value="GLUTAMYL-TRNA(GLN) AMIDOTRANSFERASE SUBUNIT A, MITOCHONDRIAL"/>
    <property type="match status" value="1"/>
</dbReference>
<dbReference type="Pfam" id="PF01425">
    <property type="entry name" value="Amidase"/>
    <property type="match status" value="1"/>
</dbReference>
<feature type="domain" description="Amidase" evidence="2">
    <location>
        <begin position="31"/>
        <end position="464"/>
    </location>
</feature>
<reference evidence="3" key="1">
    <citation type="submission" date="2021-03" db="EMBL/GenBank/DDBJ databases">
        <title>Leucobacter chromiisoli sp. nov., isolated from chromium-containing soil of chemical plant.</title>
        <authorList>
            <person name="Xu Z."/>
        </authorList>
    </citation>
    <scope>NUCLEOTIDE SEQUENCE</scope>
    <source>
        <strain evidence="3">K 70/01</strain>
    </source>
</reference>
<accession>A0A939QJ44</accession>
<dbReference type="PANTHER" id="PTHR11895">
    <property type="entry name" value="TRANSAMIDASE"/>
    <property type="match status" value="1"/>
</dbReference>
<dbReference type="InterPro" id="IPR036928">
    <property type="entry name" value="AS_sf"/>
</dbReference>